<proteinExistence type="predicted"/>
<evidence type="ECO:0000259" key="1">
    <source>
        <dbReference type="Pfam" id="PF13362"/>
    </source>
</evidence>
<accession>A0A258CW67</accession>
<sequence>MPAFLVAIRNPAAELTAVEITYLSPGGRRTSRLKLSRKTIGVMEPSSAVRVDPVGPELLVAEGFWTTLSARQRVGVPAWSLTCTRNMRSFVPPDEVQVLHIARDNGADGTNAADTLAHRARGLGKTVIGHAPLARFDDFNSWHMAHLGLTG</sequence>
<dbReference type="EMBL" id="NCDQ01000383">
    <property type="protein sequence ID" value="OYW99613.1"/>
    <property type="molecule type" value="Genomic_DNA"/>
</dbReference>
<protein>
    <recommendedName>
        <fullName evidence="1">Toprim domain-containing protein</fullName>
    </recommendedName>
</protein>
<dbReference type="InterPro" id="IPR006171">
    <property type="entry name" value="TOPRIM_dom"/>
</dbReference>
<comment type="caution">
    <text evidence="2">The sequence shown here is derived from an EMBL/GenBank/DDBJ whole genome shotgun (WGS) entry which is preliminary data.</text>
</comment>
<organism evidence="2 3">
    <name type="scientific">Caulobacter vibrioides</name>
    <name type="common">Caulobacter crescentus</name>
    <dbReference type="NCBI Taxonomy" id="155892"/>
    <lineage>
        <taxon>Bacteria</taxon>
        <taxon>Pseudomonadati</taxon>
        <taxon>Pseudomonadota</taxon>
        <taxon>Alphaproteobacteria</taxon>
        <taxon>Caulobacterales</taxon>
        <taxon>Caulobacteraceae</taxon>
        <taxon>Caulobacter</taxon>
    </lineage>
</organism>
<dbReference type="Proteomes" id="UP000215616">
    <property type="component" value="Unassembled WGS sequence"/>
</dbReference>
<name>A0A258CW67_CAUVI</name>
<dbReference type="Pfam" id="PF13362">
    <property type="entry name" value="Toprim_3"/>
    <property type="match status" value="1"/>
</dbReference>
<gene>
    <name evidence="2" type="ORF">B7Z12_17790</name>
</gene>
<dbReference type="AlphaFoldDB" id="A0A258CW67"/>
<feature type="domain" description="Toprim" evidence="1">
    <location>
        <begin position="58"/>
        <end position="146"/>
    </location>
</feature>
<reference evidence="2 3" key="1">
    <citation type="submission" date="2017-03" db="EMBL/GenBank/DDBJ databases">
        <title>Lifting the veil on microbial sulfur biogeochemistry in mining wastewaters.</title>
        <authorList>
            <person name="Kantor R.S."/>
            <person name="Colenbrander Nelson T."/>
            <person name="Marshall S."/>
            <person name="Bennett D."/>
            <person name="Apte S."/>
            <person name="Camacho D."/>
            <person name="Thomas B.C."/>
            <person name="Warren L.A."/>
            <person name="Banfield J.F."/>
        </authorList>
    </citation>
    <scope>NUCLEOTIDE SEQUENCE [LARGE SCALE GENOMIC DNA]</scope>
    <source>
        <strain evidence="2">32-67-7</strain>
    </source>
</reference>
<evidence type="ECO:0000313" key="3">
    <source>
        <dbReference type="Proteomes" id="UP000215616"/>
    </source>
</evidence>
<evidence type="ECO:0000313" key="2">
    <source>
        <dbReference type="EMBL" id="OYW99613.1"/>
    </source>
</evidence>